<comment type="caution">
    <text evidence="1">The sequence shown here is derived from an EMBL/GenBank/DDBJ whole genome shotgun (WGS) entry which is preliminary data.</text>
</comment>
<evidence type="ECO:0000313" key="2">
    <source>
        <dbReference type="Proteomes" id="UP001207468"/>
    </source>
</evidence>
<name>A0ACC0UEQ4_9AGAM</name>
<accession>A0ACC0UEQ4</accession>
<proteinExistence type="predicted"/>
<sequence length="507" mass="58408">MVCHRGETQLMSFHILLRQGNPSEGSWKGSHRVRRRDWVTINTLPNDILLEIFYFYLRAKWSTEWHTLVHVCQRWRDIVFASPRRLNLRLVYTGKRPMYEMLDIWPALPVAISLNTYPSSKSHHDRFWGNMAAALESEHNYRICEIDLICIPASHWERLATAMQKPFPELKHLEIWVEGNTVMSLPDSFLGGSAPLLRRVRLGNCPFPGMPKLLLSANHLVTLSLWIIPDSGYFSPQALGTALSVMSRLETLRVDFRSSRYPTSRPRPPLTRSVFPALIELVFEGVHEYLEDLLAQIEAPLLKKLEIIFFMNLEFVVPQLHRLIGHAESFKTCHRAIVDSSDRGIRFAVFREETHNHSSELFIAICGVDHLDRQLSSLVQLFSSSFLLLSALVRLDVEDPVHLTQQLSWKDYRETTQWLELLAWFTAVKDLRLSNRVGRHICEALEGVTEEKVKEVLPALQNIFLSGLQPSESVPEFIEGFVAMRQNSGHPIAVHPWVDRGYHSPFL</sequence>
<keyword evidence="2" id="KW-1185">Reference proteome</keyword>
<organism evidence="1 2">
    <name type="scientific">Russula earlei</name>
    <dbReference type="NCBI Taxonomy" id="71964"/>
    <lineage>
        <taxon>Eukaryota</taxon>
        <taxon>Fungi</taxon>
        <taxon>Dikarya</taxon>
        <taxon>Basidiomycota</taxon>
        <taxon>Agaricomycotina</taxon>
        <taxon>Agaricomycetes</taxon>
        <taxon>Russulales</taxon>
        <taxon>Russulaceae</taxon>
        <taxon>Russula</taxon>
    </lineage>
</organism>
<protein>
    <submittedName>
        <fullName evidence="1">Uncharacterized protein</fullName>
    </submittedName>
</protein>
<dbReference type="Proteomes" id="UP001207468">
    <property type="component" value="Unassembled WGS sequence"/>
</dbReference>
<dbReference type="EMBL" id="JAGFNK010000047">
    <property type="protein sequence ID" value="KAI9510214.1"/>
    <property type="molecule type" value="Genomic_DNA"/>
</dbReference>
<gene>
    <name evidence="1" type="ORF">F5148DRAFT_623997</name>
</gene>
<evidence type="ECO:0000313" key="1">
    <source>
        <dbReference type="EMBL" id="KAI9510214.1"/>
    </source>
</evidence>
<reference evidence="1" key="1">
    <citation type="submission" date="2021-03" db="EMBL/GenBank/DDBJ databases">
        <title>Evolutionary priming and transition to the ectomycorrhizal habit in an iconic lineage of mushroom-forming fungi: is preadaptation a requirement?</title>
        <authorList>
            <consortium name="DOE Joint Genome Institute"/>
            <person name="Looney B.P."/>
            <person name="Miyauchi S."/>
            <person name="Morin E."/>
            <person name="Drula E."/>
            <person name="Courty P.E."/>
            <person name="Chicoki N."/>
            <person name="Fauchery L."/>
            <person name="Kohler A."/>
            <person name="Kuo A."/>
            <person name="LaButti K."/>
            <person name="Pangilinan J."/>
            <person name="Lipzen A."/>
            <person name="Riley R."/>
            <person name="Andreopoulos W."/>
            <person name="He G."/>
            <person name="Johnson J."/>
            <person name="Barry K.W."/>
            <person name="Grigoriev I.V."/>
            <person name="Nagy L."/>
            <person name="Hibbett D."/>
            <person name="Henrissat B."/>
            <person name="Matheny P.B."/>
            <person name="Labbe J."/>
            <person name="Martin A.F."/>
        </authorList>
    </citation>
    <scope>NUCLEOTIDE SEQUENCE</scope>
    <source>
        <strain evidence="1">BPL698</strain>
    </source>
</reference>